<dbReference type="Proteomes" id="UP001060215">
    <property type="component" value="Chromosome 14"/>
</dbReference>
<name>A0ACC0FHB5_9ERIC</name>
<evidence type="ECO:0000313" key="2">
    <source>
        <dbReference type="Proteomes" id="UP001060215"/>
    </source>
</evidence>
<accession>A0ACC0FHB5</accession>
<keyword evidence="2" id="KW-1185">Reference proteome</keyword>
<dbReference type="EMBL" id="CM045771">
    <property type="protein sequence ID" value="KAI7987724.1"/>
    <property type="molecule type" value="Genomic_DNA"/>
</dbReference>
<organism evidence="1 2">
    <name type="scientific">Camellia lanceoleosa</name>
    <dbReference type="NCBI Taxonomy" id="1840588"/>
    <lineage>
        <taxon>Eukaryota</taxon>
        <taxon>Viridiplantae</taxon>
        <taxon>Streptophyta</taxon>
        <taxon>Embryophyta</taxon>
        <taxon>Tracheophyta</taxon>
        <taxon>Spermatophyta</taxon>
        <taxon>Magnoliopsida</taxon>
        <taxon>eudicotyledons</taxon>
        <taxon>Gunneridae</taxon>
        <taxon>Pentapetalae</taxon>
        <taxon>asterids</taxon>
        <taxon>Ericales</taxon>
        <taxon>Theaceae</taxon>
        <taxon>Camellia</taxon>
    </lineage>
</organism>
<evidence type="ECO:0000313" key="1">
    <source>
        <dbReference type="EMBL" id="KAI7987724.1"/>
    </source>
</evidence>
<proteinExistence type="predicted"/>
<protein>
    <submittedName>
        <fullName evidence="1">Zinc protease PQQL-like</fullName>
    </submittedName>
</protein>
<reference evidence="1 2" key="1">
    <citation type="journal article" date="2022" name="Plant J.">
        <title>Chromosome-level genome of Camellia lanceoleosa provides a valuable resource for understanding genome evolution and self-incompatibility.</title>
        <authorList>
            <person name="Gong W."/>
            <person name="Xiao S."/>
            <person name="Wang L."/>
            <person name="Liao Z."/>
            <person name="Chang Y."/>
            <person name="Mo W."/>
            <person name="Hu G."/>
            <person name="Li W."/>
            <person name="Zhao G."/>
            <person name="Zhu H."/>
            <person name="Hu X."/>
            <person name="Ji K."/>
            <person name="Xiang X."/>
            <person name="Song Q."/>
            <person name="Yuan D."/>
            <person name="Jin S."/>
            <person name="Zhang L."/>
        </authorList>
    </citation>
    <scope>NUCLEOTIDE SEQUENCE [LARGE SCALE GENOMIC DNA]</scope>
    <source>
        <strain evidence="1">SQ_2022a</strain>
    </source>
</reference>
<comment type="caution">
    <text evidence="1">The sequence shown here is derived from an EMBL/GenBank/DDBJ whole genome shotgun (WGS) entry which is preliminary data.</text>
</comment>
<sequence>MEEYRGNRNANGRIQDAHWVLMMEGSKYAERLPIGLERVIQTVSADAVEQFYGKCVVELIRTHFGDKSSSPDPPLIPLFPVPSHEEPRFSCFVESEAAGSAVMINCKMPVDELKTVKDYRNLLAESMFFHALNQRFLKISRRKDSPYFLCSTATDVIACPVKAYIMTSSCKEKATIEALKSILTEVARVRLHRFSECEISVARALLMSEIESAYLERDQMQSTSLRDEYLQHFLRNELIVGVKYKAQRQKLDYLINSLEEERSIPRWDDEHITEEIVNMKPSPGHIVQQFEYSNIGATELILSNGMRVCYKYTDFFDDQVLFTGFSYGGLSELPENEYFSCSMGSTIAGEIGVFGYRPSVLMDMLAGKRAEVGTKLGAYMRTFSGDCSPSDVETTLQVRTLDSLCLVFCFLFLKAL</sequence>
<gene>
    <name evidence="1" type="ORF">LOK49_LG13G02669</name>
</gene>